<dbReference type="Gene3D" id="1.10.10.10">
    <property type="entry name" value="Winged helix-like DNA-binding domain superfamily/Winged helix DNA-binding domain"/>
    <property type="match status" value="1"/>
</dbReference>
<keyword evidence="5" id="KW-0479">Metal-binding</keyword>
<keyword evidence="3" id="KW-0963">Cytoplasm</keyword>
<dbReference type="EMBL" id="BAABAU010000004">
    <property type="protein sequence ID" value="GAA4267246.1"/>
    <property type="molecule type" value="Genomic_DNA"/>
</dbReference>
<evidence type="ECO:0000256" key="2">
    <source>
        <dbReference type="ARBA" id="ARBA00007957"/>
    </source>
</evidence>
<comment type="caution">
    <text evidence="11">The sequence shown here is derived from an EMBL/GenBank/DDBJ whole genome shotgun (WGS) entry which is preliminary data.</text>
</comment>
<evidence type="ECO:0000256" key="7">
    <source>
        <dbReference type="ARBA" id="ARBA00023004"/>
    </source>
</evidence>
<proteinExistence type="inferred from homology"/>
<dbReference type="InterPro" id="IPR036390">
    <property type="entry name" value="WH_DNA-bd_sf"/>
</dbReference>
<evidence type="ECO:0000256" key="10">
    <source>
        <dbReference type="ARBA" id="ARBA00023163"/>
    </source>
</evidence>
<evidence type="ECO:0000256" key="5">
    <source>
        <dbReference type="ARBA" id="ARBA00022723"/>
    </source>
</evidence>
<evidence type="ECO:0000256" key="6">
    <source>
        <dbReference type="ARBA" id="ARBA00022833"/>
    </source>
</evidence>
<dbReference type="InterPro" id="IPR036388">
    <property type="entry name" value="WH-like_DNA-bd_sf"/>
</dbReference>
<dbReference type="Gene3D" id="3.30.1490.190">
    <property type="match status" value="1"/>
</dbReference>
<keyword evidence="9" id="KW-0238">DNA-binding</keyword>
<dbReference type="SUPFAM" id="SSF46785">
    <property type="entry name" value="Winged helix' DNA-binding domain"/>
    <property type="match status" value="1"/>
</dbReference>
<dbReference type="Proteomes" id="UP001501594">
    <property type="component" value="Unassembled WGS sequence"/>
</dbReference>
<keyword evidence="8" id="KW-0805">Transcription regulation</keyword>
<evidence type="ECO:0000313" key="11">
    <source>
        <dbReference type="EMBL" id="GAA4267246.1"/>
    </source>
</evidence>
<keyword evidence="4" id="KW-0678">Repressor</keyword>
<evidence type="ECO:0000256" key="1">
    <source>
        <dbReference type="ARBA" id="ARBA00004496"/>
    </source>
</evidence>
<dbReference type="InterPro" id="IPR002481">
    <property type="entry name" value="FUR"/>
</dbReference>
<evidence type="ECO:0000256" key="3">
    <source>
        <dbReference type="ARBA" id="ARBA00022490"/>
    </source>
</evidence>
<accession>A0ABP8E4T2</accession>
<keyword evidence="10" id="KW-0804">Transcription</keyword>
<keyword evidence="6" id="KW-0862">Zinc</keyword>
<dbReference type="PANTHER" id="PTHR33202">
    <property type="entry name" value="ZINC UPTAKE REGULATION PROTEIN"/>
    <property type="match status" value="1"/>
</dbReference>
<keyword evidence="7" id="KW-0408">Iron</keyword>
<name>A0ABP8E4T2_9MICO</name>
<comment type="subcellular location">
    <subcellularLocation>
        <location evidence="1">Cytoplasm</location>
    </subcellularLocation>
</comment>
<dbReference type="PANTHER" id="PTHR33202:SF18">
    <property type="entry name" value="TRANSCRIPTIONAL REGULATOR FURA"/>
    <property type="match status" value="1"/>
</dbReference>
<organism evidence="11 12">
    <name type="scientific">Frondihabitans peucedani</name>
    <dbReference type="NCBI Taxonomy" id="598626"/>
    <lineage>
        <taxon>Bacteria</taxon>
        <taxon>Bacillati</taxon>
        <taxon>Actinomycetota</taxon>
        <taxon>Actinomycetes</taxon>
        <taxon>Micrococcales</taxon>
        <taxon>Microbacteriaceae</taxon>
        <taxon>Frondihabitans</taxon>
    </lineage>
</organism>
<dbReference type="RefSeq" id="WP_344797375.1">
    <property type="nucleotide sequence ID" value="NZ_BAABAU010000004.1"/>
</dbReference>
<comment type="similarity">
    <text evidence="2">Belongs to the Fur family.</text>
</comment>
<gene>
    <name evidence="11" type="ORF">GCM10022256_28580</name>
</gene>
<evidence type="ECO:0000313" key="12">
    <source>
        <dbReference type="Proteomes" id="UP001501594"/>
    </source>
</evidence>
<evidence type="ECO:0000256" key="4">
    <source>
        <dbReference type="ARBA" id="ARBA00022491"/>
    </source>
</evidence>
<dbReference type="InterPro" id="IPR043135">
    <property type="entry name" value="Fur_C"/>
</dbReference>
<keyword evidence="12" id="KW-1185">Reference proteome</keyword>
<reference evidence="12" key="1">
    <citation type="journal article" date="2019" name="Int. J. Syst. Evol. Microbiol.">
        <title>The Global Catalogue of Microorganisms (GCM) 10K type strain sequencing project: providing services to taxonomists for standard genome sequencing and annotation.</title>
        <authorList>
            <consortium name="The Broad Institute Genomics Platform"/>
            <consortium name="The Broad Institute Genome Sequencing Center for Infectious Disease"/>
            <person name="Wu L."/>
            <person name="Ma J."/>
        </authorList>
    </citation>
    <scope>NUCLEOTIDE SEQUENCE [LARGE SCALE GENOMIC DNA]</scope>
    <source>
        <strain evidence="12">JCM 17442</strain>
    </source>
</reference>
<protein>
    <submittedName>
        <fullName evidence="11">Fur family transcriptional regulator</fullName>
    </submittedName>
</protein>
<dbReference type="CDD" id="cd07153">
    <property type="entry name" value="Fur_like"/>
    <property type="match status" value="1"/>
</dbReference>
<evidence type="ECO:0000256" key="8">
    <source>
        <dbReference type="ARBA" id="ARBA00023015"/>
    </source>
</evidence>
<dbReference type="Pfam" id="PF01475">
    <property type="entry name" value="FUR"/>
    <property type="match status" value="1"/>
</dbReference>
<evidence type="ECO:0000256" key="9">
    <source>
        <dbReference type="ARBA" id="ARBA00023125"/>
    </source>
</evidence>
<sequence length="157" mass="16280">MQIDASDALRRAGLRVTAPRVAAVEALQSGSHATADEVFARVTTALPGTSLQAMYVVLAALTGAGIVRRIEPAGSPSRYELRTGDNHHHVVCSLCGAIDDVDCVVGEAPCLAPSDTSGYLVQTAEVTFWGLCPDCRAREGAADDEPVGADPALHTAP</sequence>